<reference evidence="12 13" key="1">
    <citation type="submission" date="2016-11" db="EMBL/GenBank/DDBJ databases">
        <authorList>
            <person name="Jaros S."/>
            <person name="Januszkiewicz K."/>
            <person name="Wedrychowicz H."/>
        </authorList>
    </citation>
    <scope>NUCLEOTIDE SEQUENCE [LARGE SCALE GENOMIC DNA]</scope>
    <source>
        <strain evidence="12 13">DSM 24574</strain>
    </source>
</reference>
<dbReference type="Pfam" id="PF00593">
    <property type="entry name" value="TonB_dep_Rec_b-barrel"/>
    <property type="match status" value="1"/>
</dbReference>
<dbReference type="Gene3D" id="2.40.170.20">
    <property type="entry name" value="TonB-dependent receptor, beta-barrel domain"/>
    <property type="match status" value="1"/>
</dbReference>
<dbReference type="OrthoDB" id="9805434at2"/>
<gene>
    <name evidence="12" type="ORF">SAMN04488109_6008</name>
</gene>
<dbReference type="InterPro" id="IPR039426">
    <property type="entry name" value="TonB-dep_rcpt-like"/>
</dbReference>
<protein>
    <submittedName>
        <fullName evidence="12">Iron complex outermembrane recepter protein</fullName>
    </submittedName>
</protein>
<dbReference type="InterPro" id="IPR036942">
    <property type="entry name" value="Beta-barrel_TonB_sf"/>
</dbReference>
<dbReference type="AlphaFoldDB" id="A0A1M5WTK9"/>
<evidence type="ECO:0000313" key="13">
    <source>
        <dbReference type="Proteomes" id="UP000184212"/>
    </source>
</evidence>
<dbReference type="Gene3D" id="2.170.130.10">
    <property type="entry name" value="TonB-dependent receptor, plug domain"/>
    <property type="match status" value="1"/>
</dbReference>
<evidence type="ECO:0000256" key="5">
    <source>
        <dbReference type="ARBA" id="ARBA00023077"/>
    </source>
</evidence>
<dbReference type="PANTHER" id="PTHR47234">
    <property type="match status" value="1"/>
</dbReference>
<dbReference type="SUPFAM" id="SSF49464">
    <property type="entry name" value="Carboxypeptidase regulatory domain-like"/>
    <property type="match status" value="1"/>
</dbReference>
<dbReference type="EMBL" id="FQWQ01000005">
    <property type="protein sequence ID" value="SHH90887.1"/>
    <property type="molecule type" value="Genomic_DNA"/>
</dbReference>
<evidence type="ECO:0000313" key="12">
    <source>
        <dbReference type="EMBL" id="SHH90887.1"/>
    </source>
</evidence>
<evidence type="ECO:0000256" key="1">
    <source>
        <dbReference type="ARBA" id="ARBA00004571"/>
    </source>
</evidence>
<dbReference type="GO" id="GO:0009279">
    <property type="term" value="C:cell outer membrane"/>
    <property type="evidence" value="ECO:0007669"/>
    <property type="project" value="UniProtKB-SubCell"/>
</dbReference>
<comment type="similarity">
    <text evidence="8 9">Belongs to the TonB-dependent receptor family.</text>
</comment>
<dbReference type="Pfam" id="PF13715">
    <property type="entry name" value="CarbopepD_reg_2"/>
    <property type="match status" value="1"/>
</dbReference>
<evidence type="ECO:0000256" key="8">
    <source>
        <dbReference type="PROSITE-ProRule" id="PRU01360"/>
    </source>
</evidence>
<dbReference type="Proteomes" id="UP000184212">
    <property type="component" value="Unassembled WGS sequence"/>
</dbReference>
<dbReference type="Pfam" id="PF07715">
    <property type="entry name" value="Plug"/>
    <property type="match status" value="1"/>
</dbReference>
<comment type="subcellular location">
    <subcellularLocation>
        <location evidence="1 8">Cell outer membrane</location>
        <topology evidence="1 8">Multi-pass membrane protein</topology>
    </subcellularLocation>
</comment>
<dbReference type="SUPFAM" id="SSF56935">
    <property type="entry name" value="Porins"/>
    <property type="match status" value="1"/>
</dbReference>
<name>A0A1M5WTK9_9BACT</name>
<dbReference type="InterPro" id="IPR012910">
    <property type="entry name" value="Plug_dom"/>
</dbReference>
<keyword evidence="2 8" id="KW-0813">Transport</keyword>
<dbReference type="RefSeq" id="WP_073142016.1">
    <property type="nucleotide sequence ID" value="NZ_FQWQ01000005.1"/>
</dbReference>
<keyword evidence="6 8" id="KW-0472">Membrane</keyword>
<evidence type="ECO:0000259" key="11">
    <source>
        <dbReference type="Pfam" id="PF07715"/>
    </source>
</evidence>
<dbReference type="STRING" id="947013.SAMN04488109_6008"/>
<evidence type="ECO:0000259" key="10">
    <source>
        <dbReference type="Pfam" id="PF00593"/>
    </source>
</evidence>
<dbReference type="PROSITE" id="PS52016">
    <property type="entry name" value="TONB_DEPENDENT_REC_3"/>
    <property type="match status" value="1"/>
</dbReference>
<keyword evidence="3 8" id="KW-1134">Transmembrane beta strand</keyword>
<keyword evidence="4 8" id="KW-0812">Transmembrane</keyword>
<dbReference type="InterPro" id="IPR000531">
    <property type="entry name" value="Beta-barrel_TonB"/>
</dbReference>
<feature type="domain" description="TonB-dependent receptor-like beta-barrel" evidence="10">
    <location>
        <begin position="396"/>
        <end position="859"/>
    </location>
</feature>
<dbReference type="Gene3D" id="2.60.40.1120">
    <property type="entry name" value="Carboxypeptidase-like, regulatory domain"/>
    <property type="match status" value="1"/>
</dbReference>
<keyword evidence="7 8" id="KW-0998">Cell outer membrane</keyword>
<organism evidence="12 13">
    <name type="scientific">Chryseolinea serpens</name>
    <dbReference type="NCBI Taxonomy" id="947013"/>
    <lineage>
        <taxon>Bacteria</taxon>
        <taxon>Pseudomonadati</taxon>
        <taxon>Bacteroidota</taxon>
        <taxon>Cytophagia</taxon>
        <taxon>Cytophagales</taxon>
        <taxon>Fulvivirgaceae</taxon>
        <taxon>Chryseolinea</taxon>
    </lineage>
</organism>
<evidence type="ECO:0000256" key="6">
    <source>
        <dbReference type="ARBA" id="ARBA00023136"/>
    </source>
</evidence>
<dbReference type="InterPro" id="IPR037066">
    <property type="entry name" value="Plug_dom_sf"/>
</dbReference>
<evidence type="ECO:0000256" key="2">
    <source>
        <dbReference type="ARBA" id="ARBA00022448"/>
    </source>
</evidence>
<keyword evidence="13" id="KW-1185">Reference proteome</keyword>
<evidence type="ECO:0000256" key="4">
    <source>
        <dbReference type="ARBA" id="ARBA00022692"/>
    </source>
</evidence>
<dbReference type="InterPro" id="IPR008969">
    <property type="entry name" value="CarboxyPept-like_regulatory"/>
</dbReference>
<evidence type="ECO:0000256" key="3">
    <source>
        <dbReference type="ARBA" id="ARBA00022452"/>
    </source>
</evidence>
<keyword evidence="5 9" id="KW-0798">TonB box</keyword>
<dbReference type="PANTHER" id="PTHR47234:SF3">
    <property type="entry name" value="SECRETIN_TONB SHORT N-TERMINAL DOMAIN-CONTAINING PROTEIN"/>
    <property type="match status" value="1"/>
</dbReference>
<evidence type="ECO:0000256" key="7">
    <source>
        <dbReference type="ARBA" id="ARBA00023237"/>
    </source>
</evidence>
<proteinExistence type="inferred from homology"/>
<accession>A0A1M5WTK9</accession>
<sequence>MRHLLPPLIVLMCLLEYPAFSQTRLITGTITDQSTAAPLAGVSIVAKNSSAGTTSGEDGKFSLQAPSSTTILVFSFIGFETQEINITDLSTVDVKLAPTTSQLEEIVVSVGRGSQRTITDTPLPVDNLTAKDLTSTGQFTFDKALQYRVPSFNSVNTPVNDATTLLDPYEIRNLGPSRTLVLINGKRKNLSSLLYVQFAPGRGETGADLSGIPTDAIKRVEILRDGASAQYGSDAIAGVMNVILKDKFEYATLNVNGGVTHKGDGGSYGMSFNSGKNFSRNGFINYTIAFNQANNAVRSGIIDVPTEIATFGDPTVPMSDPTNAAIVNYLKVYPTGNNINGTGTTSAAKFLYNLGIPLGETGILYSNAAFVSKKVISNANFRVPYWKKDYGLLHIPDPNGVDYTNSTDPAEIALYKGYTGYMPTFEGDLTDYNATLGIKDSNNGWTYDMSFTTGGNSQLYTVNNTVNHTLKEASPTSFKPGGYHFSHIVGNIDVSKTFADKFTVALGAEARRETYKIIAGDKASYEGEGANSFPGIREENATTNSRFNMGGYVDLSWDITDKWLVEGAARAERYSDFGNAFVWKATTRYKFLEDKLILRGSASTGFRAPTLHQIYAQSTQASSANGTIVLSGLFNNRSKEAFALGIPLLKPEKSNNYTAGIGLNPLPNLSITVDYYSITISDRIVYSSSITSDDPNSTLGQILEKGGLSSVQFFINGIKTRTNGLDFVANYKNISLGAGRLGVNLAGNVNLTNKIIGEPNNPPAISEAGSTILSTQIRSLLTEGRPRYKVILGGDYNVSKWSFALNNTLFGPTKFQDLDNGGAIMEHIKQEFSPAVVTDLNIGYNITQSLNFSFTVNNIFNVLPSWKLVAKDSEGQQVLNDAEQKNLLEGFLCFSGRYRILGYNGSQFSQLGTTFMAQLTFKL</sequence>
<evidence type="ECO:0000256" key="9">
    <source>
        <dbReference type="RuleBase" id="RU003357"/>
    </source>
</evidence>
<feature type="domain" description="TonB-dependent receptor plug" evidence="11">
    <location>
        <begin position="119"/>
        <end position="239"/>
    </location>
</feature>